<keyword evidence="1 5" id="KW-0436">Ligase</keyword>
<dbReference type="GO" id="GO:0005737">
    <property type="term" value="C:cytoplasm"/>
    <property type="evidence" value="ECO:0007669"/>
    <property type="project" value="TreeGrafter"/>
</dbReference>
<dbReference type="CDD" id="cd16442">
    <property type="entry name" value="BPL"/>
    <property type="match status" value="1"/>
</dbReference>
<keyword evidence="6" id="KW-1185">Reference proteome</keyword>
<evidence type="ECO:0000313" key="5">
    <source>
        <dbReference type="EMBL" id="MBB5871633.1"/>
    </source>
</evidence>
<dbReference type="NCBIfam" id="TIGR00121">
    <property type="entry name" value="birA_ligase"/>
    <property type="match status" value="1"/>
</dbReference>
<accession>A0A841BXH6</accession>
<evidence type="ECO:0000256" key="1">
    <source>
        <dbReference type="ARBA" id="ARBA00022598"/>
    </source>
</evidence>
<dbReference type="GO" id="GO:0004077">
    <property type="term" value="F:biotin--[biotin carboxyl-carrier protein] ligase activity"/>
    <property type="evidence" value="ECO:0007669"/>
    <property type="project" value="UniProtKB-EC"/>
</dbReference>
<reference evidence="5 6" key="1">
    <citation type="submission" date="2020-08" db="EMBL/GenBank/DDBJ databases">
        <title>Sequencing the genomes of 1000 actinobacteria strains.</title>
        <authorList>
            <person name="Klenk H.-P."/>
        </authorList>
    </citation>
    <scope>NUCLEOTIDE SEQUENCE [LARGE SCALE GENOMIC DNA]</scope>
    <source>
        <strain evidence="5 6">DSM 45362</strain>
    </source>
</reference>
<dbReference type="Gene3D" id="3.30.930.10">
    <property type="entry name" value="Bira Bifunctional Protein, Domain 2"/>
    <property type="match status" value="1"/>
</dbReference>
<dbReference type="EC" id="6.3.4.15" evidence="3"/>
<evidence type="ECO:0000313" key="6">
    <source>
        <dbReference type="Proteomes" id="UP000587527"/>
    </source>
</evidence>
<dbReference type="SUPFAM" id="SSF55681">
    <property type="entry name" value="Class II aaRS and biotin synthetases"/>
    <property type="match status" value="1"/>
</dbReference>
<dbReference type="Proteomes" id="UP000587527">
    <property type="component" value="Unassembled WGS sequence"/>
</dbReference>
<protein>
    <recommendedName>
        <fullName evidence="3">biotin--[biotin carboxyl-carrier protein] ligase</fullName>
        <ecNumber evidence="3">6.3.4.15</ecNumber>
    </recommendedName>
</protein>
<evidence type="ECO:0000259" key="4">
    <source>
        <dbReference type="PROSITE" id="PS51733"/>
    </source>
</evidence>
<dbReference type="InterPro" id="IPR004143">
    <property type="entry name" value="BPL_LPL_catalytic"/>
</dbReference>
<dbReference type="PANTHER" id="PTHR12835:SF5">
    <property type="entry name" value="BIOTIN--PROTEIN LIGASE"/>
    <property type="match status" value="1"/>
</dbReference>
<comment type="caution">
    <text evidence="5">The sequence shown here is derived from an EMBL/GenBank/DDBJ whole genome shotgun (WGS) entry which is preliminary data.</text>
</comment>
<evidence type="ECO:0000256" key="2">
    <source>
        <dbReference type="ARBA" id="ARBA00023267"/>
    </source>
</evidence>
<proteinExistence type="predicted"/>
<dbReference type="InterPro" id="IPR003142">
    <property type="entry name" value="BPL_C"/>
</dbReference>
<dbReference type="Pfam" id="PF03099">
    <property type="entry name" value="BPL_LplA_LipB"/>
    <property type="match status" value="1"/>
</dbReference>
<gene>
    <name evidence="5" type="ORF">F4553_005012</name>
</gene>
<dbReference type="PROSITE" id="PS51733">
    <property type="entry name" value="BPL_LPL_CATALYTIC"/>
    <property type="match status" value="1"/>
</dbReference>
<dbReference type="AlphaFoldDB" id="A0A841BXH6"/>
<sequence length="278" mass="28539">MRLRAPLDPMDLTLPAGWRLHAVTETGSTNADVAEAARRGAPEGLVVTAERQTAGRGRLDRSWESPAGAGLMFSVLLRPAVPVARWGWLPLLAGVALAHAVRGTAALDAELKWPNDLLVGGRKCAGILAEAVPDGVVIGIGLNVSLTEEELPTGPTGLAPTSLLLAGADDGRANRAALLEAILRGLAEWAVIWNSMGGDPVASGLREAYLGCCGTIGQQVRAVIPGGGESGGEIIGLADTVDADGRLVIIDASGARQAVAAADVIHVRPHEAGLDGRH</sequence>
<feature type="domain" description="BPL/LPL catalytic" evidence="4">
    <location>
        <begin position="19"/>
        <end position="194"/>
    </location>
</feature>
<organism evidence="5 6">
    <name type="scientific">Allocatelliglobosispora scoriae</name>
    <dbReference type="NCBI Taxonomy" id="643052"/>
    <lineage>
        <taxon>Bacteria</taxon>
        <taxon>Bacillati</taxon>
        <taxon>Actinomycetota</taxon>
        <taxon>Actinomycetes</taxon>
        <taxon>Micromonosporales</taxon>
        <taxon>Micromonosporaceae</taxon>
        <taxon>Allocatelliglobosispora</taxon>
    </lineage>
</organism>
<evidence type="ECO:0000256" key="3">
    <source>
        <dbReference type="ARBA" id="ARBA00024227"/>
    </source>
</evidence>
<keyword evidence="2" id="KW-0092">Biotin</keyword>
<dbReference type="InterPro" id="IPR004408">
    <property type="entry name" value="Biotin_CoA_COase_ligase"/>
</dbReference>
<dbReference type="PANTHER" id="PTHR12835">
    <property type="entry name" value="BIOTIN PROTEIN LIGASE"/>
    <property type="match status" value="1"/>
</dbReference>
<dbReference type="InterPro" id="IPR045864">
    <property type="entry name" value="aa-tRNA-synth_II/BPL/LPL"/>
</dbReference>
<name>A0A841BXH6_9ACTN</name>
<dbReference type="Gene3D" id="2.30.30.100">
    <property type="match status" value="1"/>
</dbReference>
<dbReference type="EMBL" id="JACHMN010000002">
    <property type="protein sequence ID" value="MBB5871633.1"/>
    <property type="molecule type" value="Genomic_DNA"/>
</dbReference>
<dbReference type="Pfam" id="PF02237">
    <property type="entry name" value="BPL_C"/>
    <property type="match status" value="1"/>
</dbReference>